<evidence type="ECO:0000313" key="3">
    <source>
        <dbReference type="Proteomes" id="UP000252086"/>
    </source>
</evidence>
<dbReference type="GO" id="GO:0006508">
    <property type="term" value="P:proteolysis"/>
    <property type="evidence" value="ECO:0007669"/>
    <property type="project" value="UniProtKB-KW"/>
</dbReference>
<comment type="caution">
    <text evidence="2">The sequence shown here is derived from an EMBL/GenBank/DDBJ whole genome shotgun (WGS) entry which is preliminary data.</text>
</comment>
<accession>A0A366CTV1</accession>
<dbReference type="InterPro" id="IPR005151">
    <property type="entry name" value="Tail-specific_protease"/>
</dbReference>
<protein>
    <submittedName>
        <fullName evidence="2">C-terminal processing protease CtpA/Prc</fullName>
    </submittedName>
</protein>
<dbReference type="AlphaFoldDB" id="A0A366CTV1"/>
<keyword evidence="2" id="KW-0378">Hydrolase</keyword>
<dbReference type="GO" id="GO:0004175">
    <property type="term" value="F:endopeptidase activity"/>
    <property type="evidence" value="ECO:0007669"/>
    <property type="project" value="TreeGrafter"/>
</dbReference>
<dbReference type="SUPFAM" id="SSF52096">
    <property type="entry name" value="ClpP/crotonase"/>
    <property type="match status" value="1"/>
</dbReference>
<organism evidence="2 3">
    <name type="scientific">Marinomonas aquiplantarum</name>
    <dbReference type="NCBI Taxonomy" id="491951"/>
    <lineage>
        <taxon>Bacteria</taxon>
        <taxon>Pseudomonadati</taxon>
        <taxon>Pseudomonadota</taxon>
        <taxon>Gammaproteobacteria</taxon>
        <taxon>Oceanospirillales</taxon>
        <taxon>Oceanospirillaceae</taxon>
        <taxon>Marinomonas</taxon>
    </lineage>
</organism>
<keyword evidence="3" id="KW-1185">Reference proteome</keyword>
<dbReference type="EMBL" id="QNRF01000011">
    <property type="protein sequence ID" value="RBO79735.1"/>
    <property type="molecule type" value="Genomic_DNA"/>
</dbReference>
<dbReference type="PANTHER" id="PTHR32060">
    <property type="entry name" value="TAIL-SPECIFIC PROTEASE"/>
    <property type="match status" value="1"/>
</dbReference>
<name>A0A366CTV1_9GAMM</name>
<gene>
    <name evidence="2" type="ORF">DFP76_11126</name>
</gene>
<reference evidence="2 3" key="1">
    <citation type="submission" date="2018-06" db="EMBL/GenBank/DDBJ databases">
        <title>Genomic Encyclopedia of Type Strains, Phase III (KMG-III): the genomes of soil and plant-associated and newly described type strains.</title>
        <authorList>
            <person name="Whitman W."/>
        </authorList>
    </citation>
    <scope>NUCLEOTIDE SEQUENCE [LARGE SCALE GENOMIC DNA]</scope>
    <source>
        <strain evidence="2 3">CECT 7732</strain>
    </source>
</reference>
<dbReference type="Proteomes" id="UP000252086">
    <property type="component" value="Unassembled WGS sequence"/>
</dbReference>
<dbReference type="PANTHER" id="PTHR32060:SF30">
    <property type="entry name" value="CARBOXY-TERMINAL PROCESSING PROTEASE CTPA"/>
    <property type="match status" value="1"/>
</dbReference>
<dbReference type="OrthoDB" id="7266775at2"/>
<dbReference type="Gene3D" id="3.90.226.10">
    <property type="entry name" value="2-enoyl-CoA Hydratase, Chain A, domain 1"/>
    <property type="match status" value="1"/>
</dbReference>
<dbReference type="GO" id="GO:0030288">
    <property type="term" value="C:outer membrane-bounded periplasmic space"/>
    <property type="evidence" value="ECO:0007669"/>
    <property type="project" value="TreeGrafter"/>
</dbReference>
<dbReference type="Pfam" id="PF03572">
    <property type="entry name" value="Peptidase_S41"/>
    <property type="match status" value="1"/>
</dbReference>
<evidence type="ECO:0000259" key="1">
    <source>
        <dbReference type="Pfam" id="PF03572"/>
    </source>
</evidence>
<keyword evidence="2" id="KW-0645">Protease</keyword>
<dbReference type="GO" id="GO:0008236">
    <property type="term" value="F:serine-type peptidase activity"/>
    <property type="evidence" value="ECO:0007669"/>
    <property type="project" value="InterPro"/>
</dbReference>
<proteinExistence type="predicted"/>
<evidence type="ECO:0000313" key="2">
    <source>
        <dbReference type="EMBL" id="RBO79735.1"/>
    </source>
</evidence>
<dbReference type="RefSeq" id="WP_113875586.1">
    <property type="nucleotide sequence ID" value="NZ_QNRF01000011.1"/>
</dbReference>
<feature type="domain" description="Tail specific protease" evidence="1">
    <location>
        <begin position="194"/>
        <end position="379"/>
    </location>
</feature>
<dbReference type="InterPro" id="IPR029045">
    <property type="entry name" value="ClpP/crotonase-like_dom_sf"/>
</dbReference>
<sequence>MSDLESMLTFWRYVHKFFSNFTSTQHRDEFDRQFFELISERSNYSTYAAFRKLLHCLNDAHTDVFPKDVIPLLSVGLKTKLIDSKCLVLNNLVQLRDSIPIGSEILLMNEQPIIEVMQNNLSQVSFSTRNHGISRVLKYLLSNRYSANPRIVINTPDGLRKEIVLESVFDLKTFPLSQSQPSFDSIKNCYSRDTSYLYIPSFANESDIELVIQELRKLASISKLIIDVRGNTGGNSVFATKLLAILTHKQLMGASWRSLSFNAFQVAYFHNLDPRQQAANASDWYVGKSETVFPDRPISVNKICVLMDCETISAAEDFLLYAKQIDNCVLIGETSAGSSGMPVNLDLGGNYWCQISAKHDFINEPHDFIRKGIKPDYEVYSTADALGNRIDEQLEFALDW</sequence>
<dbReference type="GO" id="GO:0007165">
    <property type="term" value="P:signal transduction"/>
    <property type="evidence" value="ECO:0007669"/>
    <property type="project" value="TreeGrafter"/>
</dbReference>